<dbReference type="STRING" id="645990.SAMN00120144_1347"/>
<proteinExistence type="predicted"/>
<gene>
    <name evidence="1" type="ORF">SAMN00120144_1347</name>
</gene>
<dbReference type="EMBL" id="FWWW01000048">
    <property type="protein sequence ID" value="SMB87428.1"/>
    <property type="molecule type" value="Genomic_DNA"/>
</dbReference>
<accession>A0A1W1V290</accession>
<evidence type="ECO:0000313" key="2">
    <source>
        <dbReference type="Proteomes" id="UP000192266"/>
    </source>
</evidence>
<keyword evidence="2" id="KW-1185">Reference proteome</keyword>
<dbReference type="AlphaFoldDB" id="A0A1W1V290"/>
<name>A0A1W1V290_9BACT</name>
<dbReference type="Proteomes" id="UP000192266">
    <property type="component" value="Unassembled WGS sequence"/>
</dbReference>
<reference evidence="1 2" key="1">
    <citation type="submission" date="2017-04" db="EMBL/GenBank/DDBJ databases">
        <authorList>
            <person name="Afonso C.L."/>
            <person name="Miller P.J."/>
            <person name="Scott M.A."/>
            <person name="Spackman E."/>
            <person name="Goraichik I."/>
            <person name="Dimitrov K.M."/>
            <person name="Suarez D.L."/>
            <person name="Swayne D.E."/>
        </authorList>
    </citation>
    <scope>NUCLEOTIDE SEQUENCE [LARGE SCALE GENOMIC DNA]</scope>
    <source>
        <strain evidence="1 2">DSM 11622</strain>
    </source>
</reference>
<sequence length="332" mass="36839">MSNEQLGRQLRKTHLCFWLRVFVIQLLIAHCLLLTAKAQVVNDDIEQRLMLEAEQTLTSNTTDCTVQWACVNEALTGKRIKYHNDQWFEFTPKAAGRYFVNIGGQKCRDTRGLQLVVLTGEPCQPSTYEVISCTSLGTQDDVFLTLSGLKAGQRYLLNVDGYLNDFCSFALTVSRVPKGLPVAEPTDAEAVFTPTQLVTVSWTLPDSISTTRSHILRREAHQTQATAVGEQPVVRTVYGGQQADYAITDTLPGPGRYHYQVITAATDGQPPVIVSSRWVTWLGAAAKDNAYETIAQALQSSAAKATPGRISAERRRHQARMQKLINARRKAN</sequence>
<protein>
    <submittedName>
        <fullName evidence="1">Uncharacterized protein</fullName>
    </submittedName>
</protein>
<organism evidence="1 2">
    <name type="scientific">Hymenobacter roseosalivarius DSM 11622</name>
    <dbReference type="NCBI Taxonomy" id="645990"/>
    <lineage>
        <taxon>Bacteria</taxon>
        <taxon>Pseudomonadati</taxon>
        <taxon>Bacteroidota</taxon>
        <taxon>Cytophagia</taxon>
        <taxon>Cytophagales</taxon>
        <taxon>Hymenobacteraceae</taxon>
        <taxon>Hymenobacter</taxon>
    </lineage>
</organism>
<evidence type="ECO:0000313" key="1">
    <source>
        <dbReference type="EMBL" id="SMB87428.1"/>
    </source>
</evidence>